<dbReference type="NCBIfam" id="TIGR00636">
    <property type="entry name" value="PduO_Nterm"/>
    <property type="match status" value="1"/>
</dbReference>
<keyword evidence="2" id="KW-0547">Nucleotide-binding</keyword>
<dbReference type="InterPro" id="IPR036451">
    <property type="entry name" value="CblAdoTrfase-like_sf"/>
</dbReference>
<dbReference type="InterPro" id="IPR016030">
    <property type="entry name" value="CblAdoTrfase-like"/>
</dbReference>
<dbReference type="Pfam" id="PF01923">
    <property type="entry name" value="Cob_adeno_trans"/>
    <property type="match status" value="1"/>
</dbReference>
<organism evidence="5 6">
    <name type="scientific">Candidatus Marsarchaeota G2 archaeon ECH_B_SAG-M15</name>
    <dbReference type="NCBI Taxonomy" id="1978162"/>
    <lineage>
        <taxon>Archaea</taxon>
        <taxon>Candidatus Marsarchaeota</taxon>
        <taxon>Candidatus Marsarchaeota group 2</taxon>
    </lineage>
</organism>
<evidence type="ECO:0000259" key="4">
    <source>
        <dbReference type="Pfam" id="PF01923"/>
    </source>
</evidence>
<dbReference type="EMBL" id="NEXJ01000104">
    <property type="protein sequence ID" value="PSN89903.1"/>
    <property type="molecule type" value="Genomic_DNA"/>
</dbReference>
<dbReference type="Proteomes" id="UP000240490">
    <property type="component" value="Unassembled WGS sequence"/>
</dbReference>
<dbReference type="PANTHER" id="PTHR12213">
    <property type="entry name" value="CORRINOID ADENOSYLTRANSFERASE"/>
    <property type="match status" value="1"/>
</dbReference>
<gene>
    <name evidence="5" type="ORF">B9Q08_05945</name>
</gene>
<evidence type="ECO:0000313" key="5">
    <source>
        <dbReference type="EMBL" id="PSN89903.1"/>
    </source>
</evidence>
<dbReference type="GO" id="GO:0008817">
    <property type="term" value="F:corrinoid adenosyltransferase activity"/>
    <property type="evidence" value="ECO:0007669"/>
    <property type="project" value="TreeGrafter"/>
</dbReference>
<dbReference type="SUPFAM" id="SSF89028">
    <property type="entry name" value="Cobalamin adenosyltransferase-like"/>
    <property type="match status" value="1"/>
</dbReference>
<accession>A0A2R6AU95</accession>
<comment type="caution">
    <text evidence="5">The sequence shown here is derived from an EMBL/GenBank/DDBJ whole genome shotgun (WGS) entry which is preliminary data.</text>
</comment>
<sequence length="203" mass="22930">MPLCALLRWSANPKIRLRDWLYVKFYTKSGDRGDTSLYGGVRIKKSEKRVVAYGGVDELNSVLGLARSSITDERTKQILFTEQLRLFRLGADLATPLDAKTPKPLRRISEVDIEEVENTIDSLKASPPHAFIVPGSSQESALLHFARTVCRRVERDVWALCAEDTQTNTATAVYLNRLSSLLFTLAVYINQKTSVAEDYWHPE</sequence>
<dbReference type="InterPro" id="IPR029499">
    <property type="entry name" value="PduO-typ"/>
</dbReference>
<evidence type="ECO:0000313" key="6">
    <source>
        <dbReference type="Proteomes" id="UP000240490"/>
    </source>
</evidence>
<keyword evidence="3" id="KW-0067">ATP-binding</keyword>
<evidence type="ECO:0000256" key="2">
    <source>
        <dbReference type="ARBA" id="ARBA00022741"/>
    </source>
</evidence>
<keyword evidence="1 5" id="KW-0808">Transferase</keyword>
<dbReference type="GO" id="GO:0005524">
    <property type="term" value="F:ATP binding"/>
    <property type="evidence" value="ECO:0007669"/>
    <property type="project" value="UniProtKB-KW"/>
</dbReference>
<dbReference type="Gene3D" id="1.20.1200.10">
    <property type="entry name" value="Cobalamin adenosyltransferase-like"/>
    <property type="match status" value="1"/>
</dbReference>
<protein>
    <submittedName>
        <fullName evidence="5">ATP:cob(I)alamin adenosyltransferase</fullName>
    </submittedName>
</protein>
<name>A0A2R6AU95_9ARCH</name>
<dbReference type="PANTHER" id="PTHR12213:SF0">
    <property type="entry name" value="CORRINOID ADENOSYLTRANSFERASE MMAB"/>
    <property type="match status" value="1"/>
</dbReference>
<reference evidence="5 6" key="1">
    <citation type="submission" date="2017-04" db="EMBL/GenBank/DDBJ databases">
        <title>Novel microbial lineages endemic to geothermal iron-oxide mats fill important gaps in the evolutionary history of Archaea.</title>
        <authorList>
            <person name="Jay Z.J."/>
            <person name="Beam J.P."/>
            <person name="Dlakic M."/>
            <person name="Rusch D.B."/>
            <person name="Kozubal M.A."/>
            <person name="Inskeep W.P."/>
        </authorList>
    </citation>
    <scope>NUCLEOTIDE SEQUENCE [LARGE SCALE GENOMIC DNA]</scope>
    <source>
        <strain evidence="5">ECH_B_SAG-M15</strain>
    </source>
</reference>
<dbReference type="AlphaFoldDB" id="A0A2R6AU95"/>
<proteinExistence type="predicted"/>
<feature type="domain" description="Cobalamin adenosyltransferase-like" evidence="4">
    <location>
        <begin position="26"/>
        <end position="188"/>
    </location>
</feature>
<evidence type="ECO:0000256" key="3">
    <source>
        <dbReference type="ARBA" id="ARBA00022840"/>
    </source>
</evidence>
<evidence type="ECO:0000256" key="1">
    <source>
        <dbReference type="ARBA" id="ARBA00022679"/>
    </source>
</evidence>